<dbReference type="Pfam" id="PF00078">
    <property type="entry name" value="RVT_1"/>
    <property type="match status" value="1"/>
</dbReference>
<evidence type="ECO:0000256" key="1">
    <source>
        <dbReference type="SAM" id="MobiDB-lite"/>
    </source>
</evidence>
<dbReference type="CDD" id="cd01650">
    <property type="entry name" value="RT_nLTR_like"/>
    <property type="match status" value="1"/>
</dbReference>
<dbReference type="Proteomes" id="UP000595437">
    <property type="component" value="Chromosome 10"/>
</dbReference>
<dbReference type="PANTHER" id="PTHR19446">
    <property type="entry name" value="REVERSE TRANSCRIPTASES"/>
    <property type="match status" value="1"/>
</dbReference>
<feature type="compositionally biased region" description="Basic and acidic residues" evidence="1">
    <location>
        <begin position="855"/>
        <end position="864"/>
    </location>
</feature>
<organism evidence="3 4">
    <name type="scientific">Caligus rogercresseyi</name>
    <name type="common">Sea louse</name>
    <dbReference type="NCBI Taxonomy" id="217165"/>
    <lineage>
        <taxon>Eukaryota</taxon>
        <taxon>Metazoa</taxon>
        <taxon>Ecdysozoa</taxon>
        <taxon>Arthropoda</taxon>
        <taxon>Crustacea</taxon>
        <taxon>Multicrustacea</taxon>
        <taxon>Hexanauplia</taxon>
        <taxon>Copepoda</taxon>
        <taxon>Siphonostomatoida</taxon>
        <taxon>Caligidae</taxon>
        <taxon>Caligus</taxon>
    </lineage>
</organism>
<evidence type="ECO:0000259" key="2">
    <source>
        <dbReference type="PROSITE" id="PS50878"/>
    </source>
</evidence>
<accession>A0A7T8JZ63</accession>
<gene>
    <name evidence="3" type="ORF">FKW44_014743</name>
</gene>
<dbReference type="GO" id="GO:0071897">
    <property type="term" value="P:DNA biosynthetic process"/>
    <property type="evidence" value="ECO:0007669"/>
    <property type="project" value="UniProtKB-ARBA"/>
</dbReference>
<keyword evidence="4" id="KW-1185">Reference proteome</keyword>
<feature type="compositionally biased region" description="Pro residues" evidence="1">
    <location>
        <begin position="274"/>
        <end position="287"/>
    </location>
</feature>
<name>A0A7T8JZ63_CALRO</name>
<proteinExistence type="predicted"/>
<evidence type="ECO:0000313" key="3">
    <source>
        <dbReference type="EMBL" id="QQP40632.1"/>
    </source>
</evidence>
<feature type="region of interest" description="Disordered" evidence="1">
    <location>
        <begin position="754"/>
        <end position="824"/>
    </location>
</feature>
<sequence length="1716" mass="191092">MTTHPLYVRPQQAIIGGLLCRDSDKAETLYAKALWAKTDTGGLASTAQGHRNYMFLTERGQKHTDATFCAAIQIMAGAPLTKAKRARFTQLPNGNKCESCGDRVKNLQHILQVCPRVRGARIKRHDQVQALLEGSLKAKNRKFHKDNIIPMGGTVRKPDLVIIDENKISVVDPTIVSDSLSLHEAENNKAATYNTEEFKRALLKYFECEESHKIDQVEVVPILEPPKRTTQGIKKYLTTKVRKPVSHEAPKLRTRELRQAVALRTPRNKANHLPRPPLDSDVPPPTPQQDRAHRTIPIHNTPTSQPQEAVTDLRRPRRHIHQINRPDIPYPLKPTTNGRTWINKIQDSPTFGHLKFRRSSYLVSQGSTLYCVSSPVHHCTEKKTMEEPIFNFNNTICPVCGLKGSGVSAIKTHATLKHPAEWNKAKKFNYDTEFLVTKNMTRELAKAELKLTKEIGHKVDFQKNINSYLQQRFPKIPGKILYNVRRKITYKQLLKNLSEEQTIEESEAEEHLSEDFPCLEIAEVEVSLIINNPTISVAAISEVLLDQFPSLNDDSLEGVRLSPDYKDIVEDMLEKFRADAPRTPDMNKLSPAAEAASTAASLIDAASSLIRTSVFNSPVGARSPDAPSIRRLSIASEALKEAKEALTTPNKRVEIPRLSPTSPTLLDYDTPLEVLHEEPGMNQTIQTTTIEETQAYQTVKATDKPQTIIKFLTKKISGHASRSCPKELKVTLNPSDRLAADAVLGKRILTRKKRERPINTFPNTEESDSSDSAAKPKPVKRRLLDSSSSDGTPPRPLIERETQSETQDGGTADGAPNAGRLLTPAIPPQECVNAVEETAHLEPQRQQRHGSPGESSRETLDKQTEAPTNVIPTITHPIATKTAKEPKTTSHQDPNIPRESPKETPKTKGPGEPIGTPGETRGNGGNSKSNIPPREETPKNPTALAQREGEKGGEAVATVQARTKEMALTLVNRIKDSIDSLRAQRPQQPRENPDERRSYAQALELSPPQIDVCQQRRKVAECAGNTKIEGIVEWLRSHLPIVTQKASNKEGEDTQDNHKTAAAEAHRKALVSHSLKHEKLLLRDNRRISSERKIDVLNFMLENEEKGAGMSARAFYTWLNHSLFAKNKNAPPASELNESSRTLLNKHYSYKLEETAKARLLKRINEEEVEFNDLIKLIIDDSVSGYSERNNGTKKPYKASNKRIQQALGSDFPGTIGLILDGKASQVGKNQNVPRQVINDWVQKFETASVKDARTPNLVNKVDHSMEAPISAEEISEAMPSMAASRDPMGIRGAEIRDLPMEELVQYFNRALFDGKLPQELTTGRTTLIPKNEDPQLAGDFRPITVLPHITRVLHKVLANRIKKARISSCQKGFREMNGCSENNLALRNLIGTAIGGQRSFPLAFAFIDLAKAFDSVSHESMLLAARRVGIPPLIINYIRNLYQNARTRIGDQDAIVKSGVLQGDPLSGHLFNFVLDWVLDVTYNTTPIGDRNPVRIGATHVEALLFADDAVLVSRDIKGLQKLVNAFLAQCEKAGLRANPQKCAFTAIRTAGKAHFVDASEELSVMGEKLTPMNVSDAYKYLGVVFTPKGMAPVPLLEGIQDGLGRLNGIGLTVFQRYIALRDHLIPRLIYSLTYGKVSQAQVRQADQVVRLAVKDWMKLARDTPREFYYAPTSAGGLALMELEVRRKLFQNKRIASLRDSKDPIIRAIITQDPL</sequence>
<protein>
    <recommendedName>
        <fullName evidence="2">Reverse transcriptase domain-containing protein</fullName>
    </recommendedName>
</protein>
<reference evidence="4" key="1">
    <citation type="submission" date="2021-01" db="EMBL/GenBank/DDBJ databases">
        <title>Caligus Genome Assembly.</title>
        <authorList>
            <person name="Gallardo-Escarate C."/>
        </authorList>
    </citation>
    <scope>NUCLEOTIDE SEQUENCE [LARGE SCALE GENOMIC DNA]</scope>
</reference>
<feature type="region of interest" description="Disordered" evidence="1">
    <location>
        <begin position="841"/>
        <end position="955"/>
    </location>
</feature>
<dbReference type="InterPro" id="IPR000477">
    <property type="entry name" value="RT_dom"/>
</dbReference>
<evidence type="ECO:0000313" key="4">
    <source>
        <dbReference type="Proteomes" id="UP000595437"/>
    </source>
</evidence>
<feature type="compositionally biased region" description="Low complexity" evidence="1">
    <location>
        <begin position="907"/>
        <end position="920"/>
    </location>
</feature>
<dbReference type="OrthoDB" id="8063823at2759"/>
<dbReference type="EMBL" id="CP045899">
    <property type="protein sequence ID" value="QQP40632.1"/>
    <property type="molecule type" value="Genomic_DNA"/>
</dbReference>
<dbReference type="InterPro" id="IPR043502">
    <property type="entry name" value="DNA/RNA_pol_sf"/>
</dbReference>
<feature type="region of interest" description="Disordered" evidence="1">
    <location>
        <begin position="264"/>
        <end position="313"/>
    </location>
</feature>
<feature type="compositionally biased region" description="Polar residues" evidence="1">
    <location>
        <begin position="298"/>
        <end position="308"/>
    </location>
</feature>
<dbReference type="PROSITE" id="PS50878">
    <property type="entry name" value="RT_POL"/>
    <property type="match status" value="1"/>
</dbReference>
<feature type="domain" description="Reverse transcriptase" evidence="2">
    <location>
        <begin position="1310"/>
        <end position="1587"/>
    </location>
</feature>
<dbReference type="SUPFAM" id="SSF56672">
    <property type="entry name" value="DNA/RNA polymerases"/>
    <property type="match status" value="1"/>
</dbReference>